<reference evidence="2" key="1">
    <citation type="submission" date="2024-07" db="EMBL/GenBank/DDBJ databases">
        <authorList>
            <person name="Bringhurst R.M."/>
            <person name="Homer T.E."/>
        </authorList>
    </citation>
    <scope>NUCLEOTIDE SEQUENCE</scope>
</reference>
<keyword evidence="1" id="KW-0472">Membrane</keyword>
<name>A0AB39CCX2_9VIRU</name>
<proteinExistence type="predicted"/>
<organism evidence="2">
    <name type="scientific">Pseudomonas phage RVTF4</name>
    <dbReference type="NCBI Taxonomy" id="3236931"/>
    <lineage>
        <taxon>Viruses</taxon>
    </lineage>
</organism>
<evidence type="ECO:0000313" key="2">
    <source>
        <dbReference type="EMBL" id="XDJ14670.1"/>
    </source>
</evidence>
<sequence length="93" mass="10360">MGIKFNNPFKPSKTYFDVAIKIVGCLVIMTVVAVPLGHAVYEKNNPTARAEARANYILAQQSESLFRSCLLQAHGDVEELNQCKADYIARETK</sequence>
<dbReference type="EMBL" id="PQ015378">
    <property type="protein sequence ID" value="XDJ14670.1"/>
    <property type="molecule type" value="Genomic_DNA"/>
</dbReference>
<evidence type="ECO:0000256" key="1">
    <source>
        <dbReference type="SAM" id="Phobius"/>
    </source>
</evidence>
<feature type="transmembrane region" description="Helical" evidence="1">
    <location>
        <begin position="20"/>
        <end position="41"/>
    </location>
</feature>
<keyword evidence="1" id="KW-0812">Transmembrane</keyword>
<protein>
    <submittedName>
        <fullName evidence="2">Uncharacterized protein</fullName>
    </submittedName>
</protein>
<accession>A0AB39CCX2</accession>
<keyword evidence="1" id="KW-1133">Transmembrane helix</keyword>